<dbReference type="InterPro" id="IPR043129">
    <property type="entry name" value="ATPase_NBD"/>
</dbReference>
<name>A0A512BGU3_9BACT</name>
<dbReference type="PANTHER" id="PTHR43095">
    <property type="entry name" value="SUGAR KINASE"/>
    <property type="match status" value="1"/>
</dbReference>
<dbReference type="CDD" id="cd07798">
    <property type="entry name" value="ASKHA_NBD_FGGY_YoaC-like"/>
    <property type="match status" value="1"/>
</dbReference>
<dbReference type="Proteomes" id="UP000321513">
    <property type="component" value="Unassembled WGS sequence"/>
</dbReference>
<dbReference type="InterPro" id="IPR000577">
    <property type="entry name" value="Carb_kinase_FGGY"/>
</dbReference>
<evidence type="ECO:0000259" key="4">
    <source>
        <dbReference type="Pfam" id="PF00370"/>
    </source>
</evidence>
<sequence length="486" mass="54527">MTAETGYLIIDIGTGNVRVAITNQTSQVLHLERDNVRYVKDELYPDAVYFEPNELWGQIMMMAEKAVSMMPHVNIRAITASSQREGIVLLDDEGKSLIGLSNHDHRGREWEDMIDDKHYVYSLTGRYPTSLFSALKVIGIKNRRPEIYSRFAKMLSISDWAQYQLCGIESYEHSQASETILYDVERKCWSKELCDIFGINMKVLPELRNSGTILGKVSPAYAERLKLNTDTVVIVGGADTQLAIKSTKPSVGDIVIVSGTTTPIVKIVNDYVTDIHQRTWTNRHINADNFILEANAGVTGLNYQRLKEIFYPNENYDVIEKELAKSPNCHCVASLGSLVAEEKSPIIQGGFVFSTPVSHELSRASFVRATLWDIACSIKENYEILCSVSSSIPGFIWACGGGFQSKVLGQYIANLTRTKVLIREGYQQASVVGASLVCNEALGIKTEQETAIEELQPQVDKNEHALYNQWKDVRSSFRQNVMEEMI</sequence>
<evidence type="ECO:0000313" key="7">
    <source>
        <dbReference type="Proteomes" id="UP000321513"/>
    </source>
</evidence>
<comment type="caution">
    <text evidence="6">The sequence shown here is derived from an EMBL/GenBank/DDBJ whole genome shotgun (WGS) entry which is preliminary data.</text>
</comment>
<dbReference type="PANTHER" id="PTHR43095:SF2">
    <property type="entry name" value="GLUCONOKINASE"/>
    <property type="match status" value="1"/>
</dbReference>
<dbReference type="InterPro" id="IPR018485">
    <property type="entry name" value="FGGY_C"/>
</dbReference>
<dbReference type="InterPro" id="IPR050406">
    <property type="entry name" value="FGGY_Carb_Kinase"/>
</dbReference>
<keyword evidence="2" id="KW-0808">Transferase</keyword>
<comment type="similarity">
    <text evidence="1">Belongs to the FGGY kinase family.</text>
</comment>
<evidence type="ECO:0000256" key="2">
    <source>
        <dbReference type="ARBA" id="ARBA00022679"/>
    </source>
</evidence>
<gene>
    <name evidence="6" type="primary">yoaC</name>
    <name evidence="6" type="ORF">SAE01_36800</name>
</gene>
<dbReference type="RefSeq" id="WP_147205296.1">
    <property type="nucleotide sequence ID" value="NZ_BJYT01000017.1"/>
</dbReference>
<accession>A0A512BGU3</accession>
<dbReference type="Pfam" id="PF00370">
    <property type="entry name" value="FGGY_N"/>
    <property type="match status" value="1"/>
</dbReference>
<dbReference type="AlphaFoldDB" id="A0A512BGU3"/>
<dbReference type="InterPro" id="IPR018484">
    <property type="entry name" value="FGGY_N"/>
</dbReference>
<proteinExistence type="inferred from homology"/>
<dbReference type="Gene3D" id="3.30.420.40">
    <property type="match status" value="2"/>
</dbReference>
<reference evidence="6 7" key="1">
    <citation type="submission" date="2019-07" db="EMBL/GenBank/DDBJ databases">
        <title>Whole genome shotgun sequence of Segetibacter aerophilus NBRC 106135.</title>
        <authorList>
            <person name="Hosoyama A."/>
            <person name="Uohara A."/>
            <person name="Ohji S."/>
            <person name="Ichikawa N."/>
        </authorList>
    </citation>
    <scope>NUCLEOTIDE SEQUENCE [LARGE SCALE GENOMIC DNA]</scope>
    <source>
        <strain evidence="6 7">NBRC 106135</strain>
    </source>
</reference>
<dbReference type="SUPFAM" id="SSF53067">
    <property type="entry name" value="Actin-like ATPase domain"/>
    <property type="match status" value="2"/>
</dbReference>
<evidence type="ECO:0000256" key="1">
    <source>
        <dbReference type="ARBA" id="ARBA00009156"/>
    </source>
</evidence>
<evidence type="ECO:0000256" key="3">
    <source>
        <dbReference type="ARBA" id="ARBA00022777"/>
    </source>
</evidence>
<evidence type="ECO:0000259" key="5">
    <source>
        <dbReference type="Pfam" id="PF02782"/>
    </source>
</evidence>
<dbReference type="GO" id="GO:0016301">
    <property type="term" value="F:kinase activity"/>
    <property type="evidence" value="ECO:0007669"/>
    <property type="project" value="UniProtKB-KW"/>
</dbReference>
<dbReference type="EMBL" id="BJYT01000017">
    <property type="protein sequence ID" value="GEO11184.1"/>
    <property type="molecule type" value="Genomic_DNA"/>
</dbReference>
<dbReference type="Pfam" id="PF02782">
    <property type="entry name" value="FGGY_C"/>
    <property type="match status" value="1"/>
</dbReference>
<dbReference type="OrthoDB" id="9805576at2"/>
<dbReference type="PIRSF" id="PIRSF000538">
    <property type="entry name" value="GlpK"/>
    <property type="match status" value="1"/>
</dbReference>
<keyword evidence="7" id="KW-1185">Reference proteome</keyword>
<feature type="domain" description="Carbohydrate kinase FGGY C-terminal" evidence="5">
    <location>
        <begin position="352"/>
        <end position="439"/>
    </location>
</feature>
<feature type="domain" description="Carbohydrate kinase FGGY N-terminal" evidence="4">
    <location>
        <begin position="7"/>
        <end position="243"/>
    </location>
</feature>
<evidence type="ECO:0000313" key="6">
    <source>
        <dbReference type="EMBL" id="GEO11184.1"/>
    </source>
</evidence>
<dbReference type="GO" id="GO:0005975">
    <property type="term" value="P:carbohydrate metabolic process"/>
    <property type="evidence" value="ECO:0007669"/>
    <property type="project" value="InterPro"/>
</dbReference>
<keyword evidence="3 6" id="KW-0418">Kinase</keyword>
<protein>
    <submittedName>
        <fullName evidence="6">Putative sugar kinase YoaC</fullName>
    </submittedName>
</protein>
<organism evidence="6 7">
    <name type="scientific">Segetibacter aerophilus</name>
    <dbReference type="NCBI Taxonomy" id="670293"/>
    <lineage>
        <taxon>Bacteria</taxon>
        <taxon>Pseudomonadati</taxon>
        <taxon>Bacteroidota</taxon>
        <taxon>Chitinophagia</taxon>
        <taxon>Chitinophagales</taxon>
        <taxon>Chitinophagaceae</taxon>
        <taxon>Segetibacter</taxon>
    </lineage>
</organism>